<accession>A0A0M0BTZ8</accession>
<feature type="domain" description="SpoVT-AbrB" evidence="1">
    <location>
        <begin position="13"/>
        <end position="59"/>
    </location>
</feature>
<dbReference type="GO" id="GO:0045936">
    <property type="term" value="P:negative regulation of phosphate metabolic process"/>
    <property type="evidence" value="ECO:0007669"/>
    <property type="project" value="InterPro"/>
</dbReference>
<dbReference type="Gene3D" id="1.20.58.220">
    <property type="entry name" value="Phosphate transport system protein phou homolog 2, domain 2"/>
    <property type="match status" value="1"/>
</dbReference>
<evidence type="ECO:0000259" key="1">
    <source>
        <dbReference type="SMART" id="SM00966"/>
    </source>
</evidence>
<dbReference type="SUPFAM" id="SSF109755">
    <property type="entry name" value="PhoU-like"/>
    <property type="match status" value="1"/>
</dbReference>
<organism evidence="2 3">
    <name type="scientific">miscellaneous Crenarchaeota group-1 archaeon SG8-32-3</name>
    <dbReference type="NCBI Taxonomy" id="1685125"/>
    <lineage>
        <taxon>Archaea</taxon>
        <taxon>Candidatus Bathyarchaeota</taxon>
        <taxon>MCG-1</taxon>
    </lineage>
</organism>
<gene>
    <name evidence="2" type="ORF">AC478_02495</name>
</gene>
<dbReference type="AlphaFoldDB" id="A0A0M0BTZ8"/>
<dbReference type="EMBL" id="LFWV01000029">
    <property type="protein sequence ID" value="KON31656.1"/>
    <property type="molecule type" value="Genomic_DNA"/>
</dbReference>
<dbReference type="InterPro" id="IPR038078">
    <property type="entry name" value="PhoU-like_sf"/>
</dbReference>
<protein>
    <recommendedName>
        <fullName evidence="1">SpoVT-AbrB domain-containing protein</fullName>
    </recommendedName>
</protein>
<dbReference type="PANTHER" id="PTHR42930:SF2">
    <property type="entry name" value="PHOU DOMAIN-CONTAINING PROTEIN"/>
    <property type="match status" value="1"/>
</dbReference>
<dbReference type="Proteomes" id="UP000054016">
    <property type="component" value="Unassembled WGS sequence"/>
</dbReference>
<reference evidence="3" key="1">
    <citation type="submission" date="2015-06" db="EMBL/GenBank/DDBJ databases">
        <title>New insights into the roles of widespread benthic archaea in carbon and nitrogen cycling.</title>
        <authorList>
            <person name="Lazar C.S."/>
            <person name="Baker B.J."/>
            <person name="Seitz K.W."/>
            <person name="Hyde A.S."/>
            <person name="Dick G.J."/>
            <person name="Hinrichs K.-U."/>
            <person name="Teske A.P."/>
        </authorList>
    </citation>
    <scope>NUCLEOTIDE SEQUENCE [LARGE SCALE GENOMIC DNA]</scope>
</reference>
<sequence>MAEKDLGYRRVQCTGRGSYIISLPKEWVQCVGLKKGSEINFSVQPDSSLTLVPRKLKEKYAESDHAKLKEYYINVDLSEDDLQSALRMIKALYVISADLIRVHFKGSEDVVKYKNIIKNFARATLLGAEIIDETQDEITLQILIKHSEFPIEKAVRRMVIVALSANRDAILAPKKQDDVLFQRVITGHHDANRLGLYAVRQLKFGIEHNLFKELGFRTPKEFLLYRIIVNDIKNISEDALNIINNLSTFQKQIDDQLLFIKEPIDEEVYSQLLNLNSVAHQMFEEATKAMFKRAYNDAEKLIAKRSSFVTLEIELIRLISSKKMDPNVAAILRLMLDSSRRILDYGQDIAELTLNRTVEEICTSFEVK</sequence>
<dbReference type="GO" id="GO:0003677">
    <property type="term" value="F:DNA binding"/>
    <property type="evidence" value="ECO:0007669"/>
    <property type="project" value="InterPro"/>
</dbReference>
<dbReference type="InterPro" id="IPR028366">
    <property type="entry name" value="PhoU"/>
</dbReference>
<dbReference type="SMART" id="SM00966">
    <property type="entry name" value="SpoVT_AbrB"/>
    <property type="match status" value="1"/>
</dbReference>
<evidence type="ECO:0000313" key="2">
    <source>
        <dbReference type="EMBL" id="KON31656.1"/>
    </source>
</evidence>
<dbReference type="InterPro" id="IPR007159">
    <property type="entry name" value="SpoVT-AbrB_dom"/>
</dbReference>
<proteinExistence type="predicted"/>
<dbReference type="PANTHER" id="PTHR42930">
    <property type="entry name" value="PHOSPHATE-SPECIFIC TRANSPORT SYSTEM ACCESSORY PROTEIN PHOU"/>
    <property type="match status" value="1"/>
</dbReference>
<name>A0A0M0BTZ8_9ARCH</name>
<dbReference type="GO" id="GO:0030643">
    <property type="term" value="P:intracellular phosphate ion homeostasis"/>
    <property type="evidence" value="ECO:0007669"/>
    <property type="project" value="InterPro"/>
</dbReference>
<dbReference type="Pfam" id="PF04014">
    <property type="entry name" value="MazE_antitoxin"/>
    <property type="match status" value="1"/>
</dbReference>
<evidence type="ECO:0000313" key="3">
    <source>
        <dbReference type="Proteomes" id="UP000054016"/>
    </source>
</evidence>
<comment type="caution">
    <text evidence="2">The sequence shown here is derived from an EMBL/GenBank/DDBJ whole genome shotgun (WGS) entry which is preliminary data.</text>
</comment>